<gene>
    <name evidence="2" type="ORF">METZ01_LOCUS24609</name>
</gene>
<proteinExistence type="predicted"/>
<feature type="domain" description="Amidohydrolase-related" evidence="1">
    <location>
        <begin position="90"/>
        <end position="451"/>
    </location>
</feature>
<organism evidence="2">
    <name type="scientific">marine metagenome</name>
    <dbReference type="NCBI Taxonomy" id="408172"/>
    <lineage>
        <taxon>unclassified sequences</taxon>
        <taxon>metagenomes</taxon>
        <taxon>ecological metagenomes</taxon>
    </lineage>
</organism>
<dbReference type="InterPro" id="IPR032466">
    <property type="entry name" value="Metal_Hydrolase"/>
</dbReference>
<reference evidence="2" key="1">
    <citation type="submission" date="2018-05" db="EMBL/GenBank/DDBJ databases">
        <authorList>
            <person name="Lanie J.A."/>
            <person name="Ng W.-L."/>
            <person name="Kazmierczak K.M."/>
            <person name="Andrzejewski T.M."/>
            <person name="Davidsen T.M."/>
            <person name="Wayne K.J."/>
            <person name="Tettelin H."/>
            <person name="Glass J.I."/>
            <person name="Rusch D."/>
            <person name="Podicherti R."/>
            <person name="Tsui H.-C.T."/>
            <person name="Winkler M.E."/>
        </authorList>
    </citation>
    <scope>NUCLEOTIDE SEQUENCE</scope>
</reference>
<dbReference type="Pfam" id="PF01979">
    <property type="entry name" value="Amidohydro_1"/>
    <property type="match status" value="1"/>
</dbReference>
<evidence type="ECO:0000259" key="1">
    <source>
        <dbReference type="Pfam" id="PF01979"/>
    </source>
</evidence>
<name>A0A381PXI6_9ZZZZ</name>
<protein>
    <recommendedName>
        <fullName evidence="1">Amidohydrolase-related domain-containing protein</fullName>
    </recommendedName>
</protein>
<dbReference type="GO" id="GO:0016810">
    <property type="term" value="F:hydrolase activity, acting on carbon-nitrogen (but not peptide) bonds"/>
    <property type="evidence" value="ECO:0007669"/>
    <property type="project" value="InterPro"/>
</dbReference>
<dbReference type="SUPFAM" id="SSF51556">
    <property type="entry name" value="Metallo-dependent hydrolases"/>
    <property type="match status" value="1"/>
</dbReference>
<evidence type="ECO:0000313" key="2">
    <source>
        <dbReference type="EMBL" id="SUZ71755.1"/>
    </source>
</evidence>
<sequence>MNHSANKTFSKSVRFIIFFFAPVLVGAALTGESLYGQTSLFTNALIITGDGEVIERGAMLVEGDAILDVGPVRSVSVPENTAIIDLEGKTIVPAFIDAHAHLGYQGRTGWGSINYNSENLIDNLQQYAYYGFGTVFSAGSDVADLVWKTQESWNRNDYIGARILAAAGMAPPGQGPNNQFLEHILALEKSTGTKILWGLENSSSAKAAVKQAASQGFQFIKLWVDDRGGSQQKLRPMLYRAVIEEANSLGLKVFVHQQRGEDMLDLIAAGAHGFLHGRLGRPVGPVIAMQLNRSDVFVVPNLGLGELRREAIGIDPFLADILSSELLNQLSPTSNQRSLQVTRNTSVEEELLASFNALLEANVDIVLGTDAGAIPGHPFGYTGHRELEIYVRLGMTTMEALMAGTSKAAFHLQLDDTGLLQPGFRADFVVLEKNPLEDIRNTRTILEVYLGGLSLDRESLRDKWQDP</sequence>
<dbReference type="EMBL" id="UINC01001132">
    <property type="protein sequence ID" value="SUZ71755.1"/>
    <property type="molecule type" value="Genomic_DNA"/>
</dbReference>
<dbReference type="AlphaFoldDB" id="A0A381PXI6"/>
<dbReference type="Gene3D" id="3.20.20.140">
    <property type="entry name" value="Metal-dependent hydrolases"/>
    <property type="match status" value="1"/>
</dbReference>
<dbReference type="Gene3D" id="2.30.40.10">
    <property type="entry name" value="Urease, subunit C, domain 1"/>
    <property type="match status" value="1"/>
</dbReference>
<dbReference type="InterPro" id="IPR006680">
    <property type="entry name" value="Amidohydro-rel"/>
</dbReference>
<dbReference type="SUPFAM" id="SSF51338">
    <property type="entry name" value="Composite domain of metallo-dependent hydrolases"/>
    <property type="match status" value="1"/>
</dbReference>
<dbReference type="PANTHER" id="PTHR43135">
    <property type="entry name" value="ALPHA-D-RIBOSE 1-METHYLPHOSPHONATE 5-TRIPHOSPHATE DIPHOSPHATASE"/>
    <property type="match status" value="1"/>
</dbReference>
<dbReference type="InterPro" id="IPR051781">
    <property type="entry name" value="Metallo-dep_Hydrolase"/>
</dbReference>
<dbReference type="InterPro" id="IPR011059">
    <property type="entry name" value="Metal-dep_hydrolase_composite"/>
</dbReference>
<accession>A0A381PXI6</accession>
<dbReference type="PANTHER" id="PTHR43135:SF3">
    <property type="entry name" value="ALPHA-D-RIBOSE 1-METHYLPHOSPHONATE 5-TRIPHOSPHATE DIPHOSPHATASE"/>
    <property type="match status" value="1"/>
</dbReference>